<dbReference type="SUPFAM" id="SSF89796">
    <property type="entry name" value="CoA-transferase family III (CaiB/BaiF)"/>
    <property type="match status" value="1"/>
</dbReference>
<feature type="compositionally biased region" description="Polar residues" evidence="1">
    <location>
        <begin position="282"/>
        <end position="293"/>
    </location>
</feature>
<dbReference type="Pfam" id="PF02515">
    <property type="entry name" value="CoA_transf_3"/>
    <property type="match status" value="1"/>
</dbReference>
<dbReference type="RefSeq" id="WP_200171167.1">
    <property type="nucleotide sequence ID" value="NZ_BAABKQ010000001.1"/>
</dbReference>
<name>A0ABP9CND6_9ACTN</name>
<accession>A0ABP9CND6</accession>
<evidence type="ECO:0000313" key="2">
    <source>
        <dbReference type="EMBL" id="GAA4815057.1"/>
    </source>
</evidence>
<dbReference type="PANTHER" id="PTHR48228:SF5">
    <property type="entry name" value="ALPHA-METHYLACYL-COA RACEMASE"/>
    <property type="match status" value="1"/>
</dbReference>
<dbReference type="Gene3D" id="3.30.1540.10">
    <property type="entry name" value="formyl-coa transferase, domain 3"/>
    <property type="match status" value="1"/>
</dbReference>
<dbReference type="PANTHER" id="PTHR48228">
    <property type="entry name" value="SUCCINYL-COA--D-CITRAMALATE COA-TRANSFERASE"/>
    <property type="match status" value="1"/>
</dbReference>
<gene>
    <name evidence="2" type="ORF">GCM10023353_20670</name>
</gene>
<protein>
    <submittedName>
        <fullName evidence="2">CoA transferase</fullName>
    </submittedName>
</protein>
<dbReference type="GO" id="GO:0016740">
    <property type="term" value="F:transferase activity"/>
    <property type="evidence" value="ECO:0007669"/>
    <property type="project" value="UniProtKB-KW"/>
</dbReference>
<evidence type="ECO:0000256" key="1">
    <source>
        <dbReference type="SAM" id="MobiDB-lite"/>
    </source>
</evidence>
<dbReference type="InterPro" id="IPR023606">
    <property type="entry name" value="CoA-Trfase_III_dom_1_sf"/>
</dbReference>
<dbReference type="Proteomes" id="UP001500839">
    <property type="component" value="Unassembled WGS sequence"/>
</dbReference>
<dbReference type="Gene3D" id="3.40.50.10540">
    <property type="entry name" value="Crotonobetainyl-coa:carnitine coa-transferase, domain 1"/>
    <property type="match status" value="1"/>
</dbReference>
<dbReference type="InterPro" id="IPR044855">
    <property type="entry name" value="CoA-Trfase_III_dom3_sf"/>
</dbReference>
<evidence type="ECO:0000313" key="3">
    <source>
        <dbReference type="Proteomes" id="UP001500839"/>
    </source>
</evidence>
<dbReference type="InterPro" id="IPR050509">
    <property type="entry name" value="CoA-transferase_III"/>
</dbReference>
<feature type="region of interest" description="Disordered" evidence="1">
    <location>
        <begin position="271"/>
        <end position="293"/>
    </location>
</feature>
<dbReference type="InterPro" id="IPR003673">
    <property type="entry name" value="CoA-Trfase_fam_III"/>
</dbReference>
<proteinExistence type="predicted"/>
<reference evidence="3" key="1">
    <citation type="journal article" date="2019" name="Int. J. Syst. Evol. Microbiol.">
        <title>The Global Catalogue of Microorganisms (GCM) 10K type strain sequencing project: providing services to taxonomists for standard genome sequencing and annotation.</title>
        <authorList>
            <consortium name="The Broad Institute Genomics Platform"/>
            <consortium name="The Broad Institute Genome Sequencing Center for Infectious Disease"/>
            <person name="Wu L."/>
            <person name="Ma J."/>
        </authorList>
    </citation>
    <scope>NUCLEOTIDE SEQUENCE [LARGE SCALE GENOMIC DNA]</scope>
    <source>
        <strain evidence="3">JCM 18542</strain>
    </source>
</reference>
<comment type="caution">
    <text evidence="2">The sequence shown here is derived from an EMBL/GenBank/DDBJ whole genome shotgun (WGS) entry which is preliminary data.</text>
</comment>
<keyword evidence="3" id="KW-1185">Reference proteome</keyword>
<keyword evidence="2" id="KW-0808">Transferase</keyword>
<sequence length="293" mass="30131">MFHDLNGISVVSLAVNLPGPLASARLRALGARVTKIEPPAGDPLASVSPTWYRELSEGQDVLTIDVKAHPERMHALLADADLLITAMRPSALQRLGLGNIHERFPRLCHIEIVGADGDGAERPGHDLTYQAAHGTLAPPAMPTVPVADLLGAERSVAAALLALRHRDATGAGGRHRVALEDAAADAGAAVRHGLTGGGAPLGGALPGYGIYATADGHLALGALEPHFWERTCAALTVPGTHSGLAAAFASRTTAEWERWAGAHDVPLAAVRVPSPADGPGTAHNTKPPSGVTS</sequence>
<organism evidence="2 3">
    <name type="scientific">Tomitella cavernea</name>
    <dbReference type="NCBI Taxonomy" id="1387982"/>
    <lineage>
        <taxon>Bacteria</taxon>
        <taxon>Bacillati</taxon>
        <taxon>Actinomycetota</taxon>
        <taxon>Actinomycetes</taxon>
        <taxon>Mycobacteriales</taxon>
        <taxon>Tomitella</taxon>
    </lineage>
</organism>
<dbReference type="EMBL" id="BAABKQ010000001">
    <property type="protein sequence ID" value="GAA4815057.1"/>
    <property type="molecule type" value="Genomic_DNA"/>
</dbReference>